<dbReference type="AlphaFoldDB" id="K1RPD9"/>
<keyword evidence="1" id="KW-0812">Transmembrane</keyword>
<keyword evidence="1" id="KW-1133">Transmembrane helix</keyword>
<dbReference type="EMBL" id="AJWY01012250">
    <property type="protein sequence ID" value="EKC50457.1"/>
    <property type="molecule type" value="Genomic_DNA"/>
</dbReference>
<evidence type="ECO:0000259" key="2">
    <source>
        <dbReference type="Pfam" id="PF00149"/>
    </source>
</evidence>
<feature type="transmembrane region" description="Helical" evidence="1">
    <location>
        <begin position="12"/>
        <end position="38"/>
    </location>
</feature>
<keyword evidence="1" id="KW-0472">Membrane</keyword>
<proteinExistence type="predicted"/>
<gene>
    <name evidence="3" type="ORF">LEA_17875</name>
</gene>
<sequence length="363" mass="40261">MVLYLNFLKLPFVACFAGAHPAVYLLLPLLLLAVMSWIGRDPLGPGMIVNSHLTGLYIAGDVVGLLARAIGGTVQAAWQTIWMGGLLAWVGTAAMMLWSYFKAMRLVTTTYRLQTTKPLPGGKLRVLQISDLHPGKGAVDRKRIPELNRRIRELNPDMILFTGDIFDEHVERPDFDSFNAFFATLDPPGGKWFVLGNHDLFHHWREPSYGRADLEGAFARAHIRILEDVSQLAYVGKDATPVRIVGRKDWLYTQGNRFTPAQLMPNGPDNVYTILLDHEPRELKADAAAGANLILSGHTHGGQIWPTGLVAKLFRYNELNYGMKQITPACAAIVSGGTGTWGYKIRTEGKTELVMVEIEQKNA</sequence>
<dbReference type="InterPro" id="IPR029052">
    <property type="entry name" value="Metallo-depent_PP-like"/>
</dbReference>
<dbReference type="CDD" id="cd07385">
    <property type="entry name" value="MPP_YkuE_C"/>
    <property type="match status" value="1"/>
</dbReference>
<name>K1RPD9_9ZZZZ</name>
<dbReference type="Gene3D" id="3.60.21.10">
    <property type="match status" value="1"/>
</dbReference>
<evidence type="ECO:0000256" key="1">
    <source>
        <dbReference type="SAM" id="Phobius"/>
    </source>
</evidence>
<reference evidence="3" key="1">
    <citation type="journal article" date="2013" name="Environ. Microbiol.">
        <title>Microbiota from the distal guts of lean and obese adolescents exhibit partial functional redundancy besides clear differences in community structure.</title>
        <authorList>
            <person name="Ferrer M."/>
            <person name="Ruiz A."/>
            <person name="Lanza F."/>
            <person name="Haange S.B."/>
            <person name="Oberbach A."/>
            <person name="Till H."/>
            <person name="Bargiela R."/>
            <person name="Campoy C."/>
            <person name="Segura M.T."/>
            <person name="Richter M."/>
            <person name="von Bergen M."/>
            <person name="Seifert J."/>
            <person name="Suarez A."/>
        </authorList>
    </citation>
    <scope>NUCLEOTIDE SEQUENCE</scope>
</reference>
<dbReference type="InterPro" id="IPR051158">
    <property type="entry name" value="Metallophosphoesterase_sf"/>
</dbReference>
<organism evidence="3">
    <name type="scientific">human gut metagenome</name>
    <dbReference type="NCBI Taxonomy" id="408170"/>
    <lineage>
        <taxon>unclassified sequences</taxon>
        <taxon>metagenomes</taxon>
        <taxon>organismal metagenomes</taxon>
    </lineage>
</organism>
<protein>
    <submittedName>
        <fullName evidence="3">Metallophosphoesterase</fullName>
    </submittedName>
</protein>
<dbReference type="PANTHER" id="PTHR31302:SF0">
    <property type="entry name" value="TRANSMEMBRANE PROTEIN WITH METALLOPHOSPHOESTERASE DOMAIN"/>
    <property type="match status" value="1"/>
</dbReference>
<dbReference type="PANTHER" id="PTHR31302">
    <property type="entry name" value="TRANSMEMBRANE PROTEIN WITH METALLOPHOSPHOESTERASE DOMAIN-RELATED"/>
    <property type="match status" value="1"/>
</dbReference>
<feature type="transmembrane region" description="Helical" evidence="1">
    <location>
        <begin position="81"/>
        <end position="101"/>
    </location>
</feature>
<dbReference type="Pfam" id="PF00149">
    <property type="entry name" value="Metallophos"/>
    <property type="match status" value="1"/>
</dbReference>
<dbReference type="GO" id="GO:0016787">
    <property type="term" value="F:hydrolase activity"/>
    <property type="evidence" value="ECO:0007669"/>
    <property type="project" value="InterPro"/>
</dbReference>
<comment type="caution">
    <text evidence="3">The sequence shown here is derived from an EMBL/GenBank/DDBJ whole genome shotgun (WGS) entry which is preliminary data.</text>
</comment>
<evidence type="ECO:0000313" key="3">
    <source>
        <dbReference type="EMBL" id="EKC50457.1"/>
    </source>
</evidence>
<dbReference type="InterPro" id="IPR004843">
    <property type="entry name" value="Calcineurin-like_PHP"/>
</dbReference>
<dbReference type="SUPFAM" id="SSF56300">
    <property type="entry name" value="Metallo-dependent phosphatases"/>
    <property type="match status" value="1"/>
</dbReference>
<accession>K1RPD9</accession>
<feature type="domain" description="Calcineurin-like phosphoesterase" evidence="2">
    <location>
        <begin position="124"/>
        <end position="301"/>
    </location>
</feature>